<feature type="domain" description="G5" evidence="5">
    <location>
        <begin position="204"/>
        <end position="285"/>
    </location>
</feature>
<name>A0A4R5TZY2_9MICC</name>
<dbReference type="InterPro" id="IPR007137">
    <property type="entry name" value="DUF348"/>
</dbReference>
<dbReference type="GO" id="GO:0016787">
    <property type="term" value="F:hydrolase activity"/>
    <property type="evidence" value="ECO:0007669"/>
    <property type="project" value="UniProtKB-KW"/>
</dbReference>
<evidence type="ECO:0000256" key="1">
    <source>
        <dbReference type="ARBA" id="ARBA00010830"/>
    </source>
</evidence>
<sequence length="390" mass="40909">MGDPVGKRVRRHWLKRTGQTVVMISLVSGLVAFVGNGKQVELTVEGRTSAVQTYGGTVEEILAKAGVPLGPHDAVIPARTAEVPDGAAIEVRRAQEIDLVLDGVRSTHPTTARTVADLLAELGLARTAEVSLPPATALSAVDSAITIRTQKRVTLTVGGTTSVRTTSSVWLPELLAEAGIALGAEDRISVPASTAVIDGLGVKITRITSKATRTLTEPIAFPSVETEDPGLRRGERKVTVEGIDGERTSVYAVRLEDGREVSRRLLSRKVTREPVSEEIAVGTRPAAKPRPTPAPAKERDRPAGGPAPQGNVWAALADCESGGNWSISSGNGYYGGLQFSRSSWLGAGGGKYAPLPHLASPAEQIATAEVLKGNGGWGHWPSCASKLGLR</sequence>
<dbReference type="EMBL" id="SMTK01000002">
    <property type="protein sequence ID" value="TDK26820.1"/>
    <property type="molecule type" value="Genomic_DNA"/>
</dbReference>
<dbReference type="Pfam" id="PF07501">
    <property type="entry name" value="G5"/>
    <property type="match status" value="1"/>
</dbReference>
<dbReference type="AlphaFoldDB" id="A0A4R5TZY2"/>
<keyword evidence="2" id="KW-0732">Signal</keyword>
<dbReference type="CDD" id="cd13925">
    <property type="entry name" value="RPF"/>
    <property type="match status" value="1"/>
</dbReference>
<dbReference type="Pfam" id="PF06737">
    <property type="entry name" value="Transglycosylas"/>
    <property type="match status" value="1"/>
</dbReference>
<proteinExistence type="inferred from homology"/>
<dbReference type="OrthoDB" id="1404170at2"/>
<dbReference type="Proteomes" id="UP000295411">
    <property type="component" value="Unassembled WGS sequence"/>
</dbReference>
<comment type="similarity">
    <text evidence="1">Belongs to the transglycosylase family. Rpf subfamily.</text>
</comment>
<dbReference type="RefSeq" id="WP_133403175.1">
    <property type="nucleotide sequence ID" value="NZ_SMTK01000002.1"/>
</dbReference>
<dbReference type="Pfam" id="PF03990">
    <property type="entry name" value="DUF348"/>
    <property type="match status" value="3"/>
</dbReference>
<feature type="region of interest" description="Disordered" evidence="4">
    <location>
        <begin position="274"/>
        <end position="311"/>
    </location>
</feature>
<evidence type="ECO:0000256" key="2">
    <source>
        <dbReference type="ARBA" id="ARBA00022729"/>
    </source>
</evidence>
<protein>
    <submittedName>
        <fullName evidence="6">Resuscitation-promoting factor</fullName>
    </submittedName>
</protein>
<dbReference type="SMART" id="SM01208">
    <property type="entry name" value="G5"/>
    <property type="match status" value="1"/>
</dbReference>
<gene>
    <name evidence="6" type="ORF">E2F48_06545</name>
</gene>
<dbReference type="Gene3D" id="1.10.530.10">
    <property type="match status" value="1"/>
</dbReference>
<accession>A0A4R5TZY2</accession>
<evidence type="ECO:0000313" key="7">
    <source>
        <dbReference type="Proteomes" id="UP000295411"/>
    </source>
</evidence>
<dbReference type="SUPFAM" id="SSF53955">
    <property type="entry name" value="Lysozyme-like"/>
    <property type="match status" value="1"/>
</dbReference>
<organism evidence="6 7">
    <name type="scientific">Arthrobacter crusticola</name>
    <dbReference type="NCBI Taxonomy" id="2547960"/>
    <lineage>
        <taxon>Bacteria</taxon>
        <taxon>Bacillati</taxon>
        <taxon>Actinomycetota</taxon>
        <taxon>Actinomycetes</taxon>
        <taxon>Micrococcales</taxon>
        <taxon>Micrococcaceae</taxon>
        <taxon>Arthrobacter</taxon>
    </lineage>
</organism>
<dbReference type="InterPro" id="IPR010618">
    <property type="entry name" value="RPF"/>
</dbReference>
<reference evidence="6 7" key="1">
    <citation type="submission" date="2019-03" db="EMBL/GenBank/DDBJ databases">
        <title>Arthrobacter sp. nov., an bacterium isolated from biocrust in Mu Us Desert.</title>
        <authorList>
            <person name="Lixiong L."/>
        </authorList>
    </citation>
    <scope>NUCLEOTIDE SEQUENCE [LARGE SCALE GENOMIC DNA]</scope>
    <source>
        <strain evidence="6 7">SLN-3</strain>
    </source>
</reference>
<keyword evidence="7" id="KW-1185">Reference proteome</keyword>
<dbReference type="PROSITE" id="PS51109">
    <property type="entry name" value="G5"/>
    <property type="match status" value="1"/>
</dbReference>
<evidence type="ECO:0000313" key="6">
    <source>
        <dbReference type="EMBL" id="TDK26820.1"/>
    </source>
</evidence>
<dbReference type="InterPro" id="IPR023346">
    <property type="entry name" value="Lysozyme-like_dom_sf"/>
</dbReference>
<dbReference type="Gene3D" id="2.20.230.10">
    <property type="entry name" value="Resuscitation-promoting factor rpfb"/>
    <property type="match status" value="1"/>
</dbReference>
<comment type="caution">
    <text evidence="6">The sequence shown here is derived from an EMBL/GenBank/DDBJ whole genome shotgun (WGS) entry which is preliminary data.</text>
</comment>
<dbReference type="InterPro" id="IPR011098">
    <property type="entry name" value="G5_dom"/>
</dbReference>
<keyword evidence="3" id="KW-0378">Hydrolase</keyword>
<evidence type="ECO:0000256" key="4">
    <source>
        <dbReference type="SAM" id="MobiDB-lite"/>
    </source>
</evidence>
<evidence type="ECO:0000256" key="3">
    <source>
        <dbReference type="ARBA" id="ARBA00022801"/>
    </source>
</evidence>
<evidence type="ECO:0000259" key="5">
    <source>
        <dbReference type="PROSITE" id="PS51109"/>
    </source>
</evidence>